<dbReference type="InterPro" id="IPR038765">
    <property type="entry name" value="Papain-like_cys_pep_sf"/>
</dbReference>
<dbReference type="Gene3D" id="2.60.40.1120">
    <property type="entry name" value="Carboxypeptidase-like, regulatory domain"/>
    <property type="match status" value="1"/>
</dbReference>
<comment type="caution">
    <text evidence="2">The sequence shown here is derived from an EMBL/GenBank/DDBJ whole genome shotgun (WGS) entry which is preliminary data.</text>
</comment>
<reference evidence="2 3" key="1">
    <citation type="submission" date="2014-08" db="EMBL/GenBank/DDBJ databases">
        <title>Porphyromonas canoris strain:OH2762 Genome sequencing.</title>
        <authorList>
            <person name="Wallis C."/>
            <person name="Deusch O."/>
            <person name="O'Flynn C."/>
            <person name="Davis I."/>
            <person name="Jospin G."/>
            <person name="Darling A.E."/>
            <person name="Coil D.A."/>
            <person name="Alexiev A."/>
            <person name="Horsfall A."/>
            <person name="Kirkwood N."/>
            <person name="Harris S."/>
            <person name="Eisen J.A."/>
        </authorList>
    </citation>
    <scope>NUCLEOTIDE SEQUENCE [LARGE SCALE GENOMIC DNA]</scope>
    <source>
        <strain evidence="3">COT-108 OH2762</strain>
    </source>
</reference>
<gene>
    <name evidence="2" type="ORF">HQ43_08155</name>
</gene>
<feature type="domain" description="Transglutaminase-like" evidence="1">
    <location>
        <begin position="171"/>
        <end position="230"/>
    </location>
</feature>
<dbReference type="Pfam" id="PF01841">
    <property type="entry name" value="Transglut_core"/>
    <property type="match status" value="1"/>
</dbReference>
<proteinExistence type="predicted"/>
<evidence type="ECO:0000313" key="2">
    <source>
        <dbReference type="EMBL" id="KGN92008.1"/>
    </source>
</evidence>
<organism evidence="2 3">
    <name type="scientific">Porphyromonas canoris</name>
    <dbReference type="NCBI Taxonomy" id="36875"/>
    <lineage>
        <taxon>Bacteria</taxon>
        <taxon>Pseudomonadati</taxon>
        <taxon>Bacteroidota</taxon>
        <taxon>Bacteroidia</taxon>
        <taxon>Bacteroidales</taxon>
        <taxon>Porphyromonadaceae</taxon>
        <taxon>Porphyromonas</taxon>
    </lineage>
</organism>
<dbReference type="InterPro" id="IPR002931">
    <property type="entry name" value="Transglutaminase-like"/>
</dbReference>
<dbReference type="EMBL" id="JQZV01000013">
    <property type="protein sequence ID" value="KGN92008.1"/>
    <property type="molecule type" value="Genomic_DNA"/>
</dbReference>
<name>A0ABR4XJZ7_9PORP</name>
<dbReference type="Proteomes" id="UP000030101">
    <property type="component" value="Unassembled WGS sequence"/>
</dbReference>
<keyword evidence="3" id="KW-1185">Reference proteome</keyword>
<dbReference type="SUPFAM" id="SSF54001">
    <property type="entry name" value="Cysteine proteinases"/>
    <property type="match status" value="1"/>
</dbReference>
<evidence type="ECO:0000313" key="3">
    <source>
        <dbReference type="Proteomes" id="UP000030101"/>
    </source>
</evidence>
<accession>A0ABR4XJZ7</accession>
<sequence>MGGSAFSSCSKSGEKSTDSALFPKSILDEAIKSYQEKCSYLGLPVSDHVPTGEVSQPVQEALDFLYGYMITPDMLDYSTAFYVKNIETSYKAREEMPWGKSVPADVFRHFVLPVRVNNEALDNSRELFYEELKNRVKGLSMMDAVLEVNHWCNEHVTYEPSDGRTSSPVYTLQNALGRCGEESTFTVAALRSVGIPARQVYTPRWAHTDDNHAWVEAWVDGKWYYLGACEPAPVLNNAWFDAPVRRAMMLHTKAFGAYSGSEASLKQFPTYTELNLTSLYVPTAPARVKVLKDGVPQKDVKVSFRLYNYAEFFPITNILTDEKGEAALETGIGDMLATAEHGIEAMAMGVVRAGGETLELNLQPFAEMPSELHWVINPPEAVTPSNTIDSTAIRACALRIVENDSIRKAYLATFPGSLRVEETFKSLGLKNKELWSKVYIESRGHHHTILKFMENLAPEQRELGLLLLSSLTKKDLHDVPYDVLTDVMKHYKGGTSDKEVKYLLSPRVGTEQLFPVQETLNEALKVIFADNATESSEKEASWTALSATERAEKIVSYLRTFKVDEQYNPIRHPLSPATVLSHKVGDVRSLAFTFVRLCRAAGVLSEYDGTIGVSKIYTEDGGYKLFAIAPEEESKVNPDKAGTCKIRLDYTPLPYLSDPKYYYNFSLGYISPSGAPVTYDMADGLSYKETVKNPLEYENNYIITGTRLASGGVLVAFRKLTCGDTPNIMAFDRDTTAISVIGSMNPEALYHDLKTDSKKTLLSSTGRGYYVLVLGKDHHEPTDHILRDLRKSMWNEESKSLTLPVVVLQQMQGDGAPSAMDLLPEAFWGKDTDGSILKLLTTGTETAIPFEYPLLAVCDTFGRVVFVSQGYTIGIGDRISKVVSEVK</sequence>
<dbReference type="Gene3D" id="3.10.620.30">
    <property type="match status" value="1"/>
</dbReference>
<protein>
    <recommendedName>
        <fullName evidence="1">Transglutaminase-like domain-containing protein</fullName>
    </recommendedName>
</protein>
<dbReference type="PANTHER" id="PTHR35532:SF5">
    <property type="entry name" value="CARBOHYDRATE-BINDING DOMAIN-CONTAINING PROTEIN"/>
    <property type="match status" value="1"/>
</dbReference>
<dbReference type="SMART" id="SM00460">
    <property type="entry name" value="TGc"/>
    <property type="match status" value="1"/>
</dbReference>
<evidence type="ECO:0000259" key="1">
    <source>
        <dbReference type="SMART" id="SM00460"/>
    </source>
</evidence>
<dbReference type="PANTHER" id="PTHR35532">
    <property type="entry name" value="SIMILAR TO POLYHYDROXYALKANOATE DEPOLYMERASE"/>
    <property type="match status" value="1"/>
</dbReference>